<reference evidence="3 4" key="1">
    <citation type="submission" date="2018-03" db="EMBL/GenBank/DDBJ databases">
        <title>Novel Streptomyces sp. from soil.</title>
        <authorList>
            <person name="Tan G.Y.A."/>
            <person name="Lee Z.Y."/>
        </authorList>
    </citation>
    <scope>NUCLEOTIDE SEQUENCE [LARGE SCALE GENOMIC DNA]</scope>
    <source>
        <strain evidence="3 4">ST5x</strain>
    </source>
</reference>
<dbReference type="InterPro" id="IPR050966">
    <property type="entry name" value="Glutamyl_endopeptidase"/>
</dbReference>
<dbReference type="InterPro" id="IPR043504">
    <property type="entry name" value="Peptidase_S1_PA_chymotrypsin"/>
</dbReference>
<evidence type="ECO:0008006" key="5">
    <source>
        <dbReference type="Google" id="ProtNLM"/>
    </source>
</evidence>
<feature type="signal peptide" evidence="2">
    <location>
        <begin position="1"/>
        <end position="30"/>
    </location>
</feature>
<evidence type="ECO:0000256" key="2">
    <source>
        <dbReference type="SAM" id="SignalP"/>
    </source>
</evidence>
<proteinExistence type="predicted"/>
<dbReference type="EMBL" id="PVLV01000062">
    <property type="protein sequence ID" value="PRH80361.1"/>
    <property type="molecule type" value="Genomic_DNA"/>
</dbReference>
<accession>A0A2S9Q113</accession>
<keyword evidence="1 2" id="KW-0732">Signal</keyword>
<evidence type="ECO:0000256" key="1">
    <source>
        <dbReference type="ARBA" id="ARBA00022729"/>
    </source>
</evidence>
<dbReference type="Proteomes" id="UP000239322">
    <property type="component" value="Unassembled WGS sequence"/>
</dbReference>
<dbReference type="Gene3D" id="2.40.10.10">
    <property type="entry name" value="Trypsin-like serine proteases"/>
    <property type="match status" value="2"/>
</dbReference>
<dbReference type="PANTHER" id="PTHR15462">
    <property type="entry name" value="SERINE PROTEASE"/>
    <property type="match status" value="1"/>
</dbReference>
<dbReference type="InterPro" id="IPR009003">
    <property type="entry name" value="Peptidase_S1_PA"/>
</dbReference>
<name>A0A2S9Q113_9ACTN</name>
<sequence length="265" mass="27904">MLMLKTASRGVTLTALALLVGASAAPAAFAQDSGGDQGRGEKPDSRVGRLFIDFDTKLGRQSCSASVVHAQNKSVIATAAHCLFPEGGRGPKAERIEFAPGYDNGKAPLGYWRTDKITDFHNPYKVDGRWVQEAKTEGDIAFVVLPKKDGKTVEDAVGAYKADFKPDTVPLAGRNVAVHGYPGLHPYDGEKVVTAKGTTTAFEDVAYALSSNFSKGSSGGPWIDTDRGTLVGVTSRKETGSFIVGAPFVGSTAALLAKAEQIAVR</sequence>
<dbReference type="OrthoDB" id="5121599at2"/>
<dbReference type="SUPFAM" id="SSF50494">
    <property type="entry name" value="Trypsin-like serine proteases"/>
    <property type="match status" value="1"/>
</dbReference>
<evidence type="ECO:0000313" key="4">
    <source>
        <dbReference type="Proteomes" id="UP000239322"/>
    </source>
</evidence>
<protein>
    <recommendedName>
        <fullName evidence="5">Trypsin-like serine protease</fullName>
    </recommendedName>
</protein>
<feature type="chain" id="PRO_5038612470" description="Trypsin-like serine protease" evidence="2">
    <location>
        <begin position="31"/>
        <end position="265"/>
    </location>
</feature>
<organism evidence="3 4">
    <name type="scientific">Streptomyces solincola</name>
    <dbReference type="NCBI Taxonomy" id="2100817"/>
    <lineage>
        <taxon>Bacteria</taxon>
        <taxon>Bacillati</taxon>
        <taxon>Actinomycetota</taxon>
        <taxon>Actinomycetes</taxon>
        <taxon>Kitasatosporales</taxon>
        <taxon>Streptomycetaceae</taxon>
        <taxon>Streptomyces</taxon>
    </lineage>
</organism>
<dbReference type="Pfam" id="PF13365">
    <property type="entry name" value="Trypsin_2"/>
    <property type="match status" value="1"/>
</dbReference>
<gene>
    <name evidence="3" type="ORF">C6N75_04540</name>
</gene>
<comment type="caution">
    <text evidence="3">The sequence shown here is derived from an EMBL/GenBank/DDBJ whole genome shotgun (WGS) entry which is preliminary data.</text>
</comment>
<evidence type="ECO:0000313" key="3">
    <source>
        <dbReference type="EMBL" id="PRH80361.1"/>
    </source>
</evidence>
<dbReference type="AlphaFoldDB" id="A0A2S9Q113"/>
<keyword evidence="4" id="KW-1185">Reference proteome</keyword>